<evidence type="ECO:0000313" key="3">
    <source>
        <dbReference type="EMBL" id="CAK7928724.1"/>
    </source>
</evidence>
<feature type="compositionally biased region" description="Low complexity" evidence="1">
    <location>
        <begin position="355"/>
        <end position="368"/>
    </location>
</feature>
<reference evidence="3" key="1">
    <citation type="submission" date="2024-01" db="EMBL/GenBank/DDBJ databases">
        <authorList>
            <person name="Webb A."/>
        </authorList>
    </citation>
    <scope>NUCLEOTIDE SEQUENCE</scope>
    <source>
        <strain evidence="3">Pm1</strain>
    </source>
</reference>
<dbReference type="Proteomes" id="UP001162060">
    <property type="component" value="Unassembled WGS sequence"/>
</dbReference>
<keyword evidence="2" id="KW-0732">Signal</keyword>
<dbReference type="InterPro" id="IPR002200">
    <property type="entry name" value="Elicitin"/>
</dbReference>
<protein>
    <recommendedName>
        <fullName evidence="5">Elicitin-like protein</fullName>
    </recommendedName>
</protein>
<feature type="compositionally biased region" description="Polar residues" evidence="1">
    <location>
        <begin position="173"/>
        <end position="189"/>
    </location>
</feature>
<organism evidence="3 4">
    <name type="scientific">Peronospora matthiolae</name>
    <dbReference type="NCBI Taxonomy" id="2874970"/>
    <lineage>
        <taxon>Eukaryota</taxon>
        <taxon>Sar</taxon>
        <taxon>Stramenopiles</taxon>
        <taxon>Oomycota</taxon>
        <taxon>Peronosporomycetes</taxon>
        <taxon>Peronosporales</taxon>
        <taxon>Peronosporaceae</taxon>
        <taxon>Peronospora</taxon>
    </lineage>
</organism>
<name>A0AAV1U6D2_9STRA</name>
<gene>
    <name evidence="3" type="ORF">PM001_LOCUS13874</name>
</gene>
<evidence type="ECO:0000256" key="2">
    <source>
        <dbReference type="SAM" id="SignalP"/>
    </source>
</evidence>
<feature type="compositionally biased region" description="Polar residues" evidence="1">
    <location>
        <begin position="337"/>
        <end position="346"/>
    </location>
</feature>
<feature type="chain" id="PRO_5043404716" description="Elicitin-like protein" evidence="2">
    <location>
        <begin position="22"/>
        <end position="394"/>
    </location>
</feature>
<comment type="caution">
    <text evidence="3">The sequence shown here is derived from an EMBL/GenBank/DDBJ whole genome shotgun (WGS) entry which is preliminary data.</text>
</comment>
<evidence type="ECO:0000313" key="4">
    <source>
        <dbReference type="Proteomes" id="UP001162060"/>
    </source>
</evidence>
<dbReference type="SMART" id="SM01187">
    <property type="entry name" value="Elicitin"/>
    <property type="match status" value="2"/>
</dbReference>
<feature type="signal peptide" evidence="2">
    <location>
        <begin position="1"/>
        <end position="21"/>
    </location>
</feature>
<feature type="region of interest" description="Disordered" evidence="1">
    <location>
        <begin position="334"/>
        <end position="368"/>
    </location>
</feature>
<evidence type="ECO:0000256" key="1">
    <source>
        <dbReference type="SAM" id="MobiDB-lite"/>
    </source>
</evidence>
<feature type="compositionally biased region" description="Low complexity" evidence="1">
    <location>
        <begin position="149"/>
        <end position="165"/>
    </location>
</feature>
<sequence>MVRVLAVFLLPLRLTFSVSEAAECTDAETATAKSVWETTAITSACAPYVTQSEPIYINAPCLATDCISLVEVMVVDLPNCTFNGINNKNDVQRALAACNAVYFKSAELMSAGSLRSDLLNGGSLNADSLDPDSLSADSLSAGSLNAGSLSAVSPSPNTGPSGSGSLAALATDASGSSTRDVSNTNTDVMSRSSASSSDLTTATVGSSSSASSSGQTMAFEGSTVSCSMAEVKKTWNLFVFTATSNECIEASTTGGYGVEILAPCGSDCARSVETLANKLPNCYYDNESVNKREDVRSQLTAGCNGASKFVSVAIIADSSMMRASSSGSMAVSEFDASGSTSSNRGNPSDDETLESSNSATGSSRTSESSAAPSFDAQLHLWTVFLIGIVVAYAS</sequence>
<accession>A0AAV1U6D2</accession>
<evidence type="ECO:0008006" key="5">
    <source>
        <dbReference type="Google" id="ProtNLM"/>
    </source>
</evidence>
<dbReference type="EMBL" id="CAKLBY020000130">
    <property type="protein sequence ID" value="CAK7928724.1"/>
    <property type="molecule type" value="Genomic_DNA"/>
</dbReference>
<dbReference type="GO" id="GO:0005576">
    <property type="term" value="C:extracellular region"/>
    <property type="evidence" value="ECO:0007669"/>
    <property type="project" value="InterPro"/>
</dbReference>
<feature type="region of interest" description="Disordered" evidence="1">
    <location>
        <begin position="149"/>
        <end position="216"/>
    </location>
</feature>
<proteinExistence type="predicted"/>
<dbReference type="AlphaFoldDB" id="A0AAV1U6D2"/>